<protein>
    <recommendedName>
        <fullName evidence="5">Probable 2-(5''-triphosphoribosyl)-3'-dephosphocoenzyme-A synthase</fullName>
        <shortName evidence="5">2-(5''-triphosphoribosyl)-3'-dephospho-CoA synthase</shortName>
        <ecNumber evidence="5">2.4.2.52</ecNumber>
    </recommendedName>
</protein>
<name>G7W9T0_DESOD</name>
<dbReference type="RefSeq" id="WP_014187450.1">
    <property type="nucleotide sequence ID" value="NC_016584.1"/>
</dbReference>
<sequence>MFNVNKDSIIDHRAIEIASLAVQAILYEVSCNPSPGLVSRVSNGAHCDMDYYTFLDSAAALINPLIQCTQTGFSAAAPKEIFEEIRLIGQWGEQIMFQKTKGVNTHKGTLFLMGTCCAAAGKAVISGAGFSSLQKIIREMTEGLVEKELISRVRELEMLERIHPSALTHGEKLFLTYNVTGIRGEVEKGLPIVFNLSLPFYKELQHLSPNARLIQTLLAIMQFSEDTNILYRHSPKILTEVQEKAKKIIVLGGMETAEGVKAIEAMDKEFCRRSIGPGGSADLLGVTVFLYLLESYMEN</sequence>
<dbReference type="KEGG" id="dor:Desor_5266"/>
<dbReference type="NCBIfam" id="TIGR03125">
    <property type="entry name" value="citrate_citG"/>
    <property type="match status" value="1"/>
</dbReference>
<dbReference type="Gene3D" id="1.10.4200.10">
    <property type="entry name" value="Triphosphoribosyl-dephospho-CoA protein"/>
    <property type="match status" value="1"/>
</dbReference>
<organism evidence="6 7">
    <name type="scientific">Desulfosporosinus orientis (strain ATCC 19365 / DSM 765 / NCIMB 8382 / VKM B-1628 / Singapore I)</name>
    <name type="common">Desulfotomaculum orientis</name>
    <dbReference type="NCBI Taxonomy" id="768706"/>
    <lineage>
        <taxon>Bacteria</taxon>
        <taxon>Bacillati</taxon>
        <taxon>Bacillota</taxon>
        <taxon>Clostridia</taxon>
        <taxon>Eubacteriales</taxon>
        <taxon>Desulfitobacteriaceae</taxon>
        <taxon>Desulfosporosinus</taxon>
    </lineage>
</organism>
<dbReference type="PANTHER" id="PTHR30201:SF2">
    <property type="entry name" value="2-(5''-TRIPHOSPHORIBOSYL)-3'-DEPHOSPHOCOENZYME-A SYNTHASE"/>
    <property type="match status" value="1"/>
</dbReference>
<dbReference type="GO" id="GO:0046917">
    <property type="term" value="F:triphosphoribosyl-dephospho-CoA synthase activity"/>
    <property type="evidence" value="ECO:0007669"/>
    <property type="project" value="UniProtKB-UniRule"/>
</dbReference>
<gene>
    <name evidence="5" type="primary">citG</name>
    <name evidence="6" type="ordered locus">Desor_5266</name>
</gene>
<dbReference type="GO" id="GO:0051191">
    <property type="term" value="P:prosthetic group biosynthetic process"/>
    <property type="evidence" value="ECO:0007669"/>
    <property type="project" value="TreeGrafter"/>
</dbReference>
<evidence type="ECO:0000256" key="4">
    <source>
        <dbReference type="ARBA" id="ARBA00022840"/>
    </source>
</evidence>
<evidence type="ECO:0000256" key="1">
    <source>
        <dbReference type="ARBA" id="ARBA00001210"/>
    </source>
</evidence>
<dbReference type="InterPro" id="IPR017551">
    <property type="entry name" value="TriPribosyl-deP-CoA_syn_CitG"/>
</dbReference>
<evidence type="ECO:0000256" key="5">
    <source>
        <dbReference type="HAMAP-Rule" id="MF_00397"/>
    </source>
</evidence>
<dbReference type="GO" id="GO:0005524">
    <property type="term" value="F:ATP binding"/>
    <property type="evidence" value="ECO:0007669"/>
    <property type="project" value="UniProtKB-KW"/>
</dbReference>
<keyword evidence="4 5" id="KW-0067">ATP-binding</keyword>
<keyword evidence="7" id="KW-1185">Reference proteome</keyword>
<dbReference type="STRING" id="768706.Desor_5266"/>
<dbReference type="AlphaFoldDB" id="G7W9T0"/>
<dbReference type="PANTHER" id="PTHR30201">
    <property type="entry name" value="TRIPHOSPHORIBOSYL-DEPHOSPHO-COA SYNTHASE"/>
    <property type="match status" value="1"/>
</dbReference>
<comment type="similarity">
    <text evidence="5">Belongs to the CitG/MdcB family.</text>
</comment>
<comment type="catalytic activity">
    <reaction evidence="1 5">
        <text>3'-dephospho-CoA + ATP = 2'-(5''-triphospho-alpha-D-ribosyl)-3'-dephospho-CoA + adenine</text>
        <dbReference type="Rhea" id="RHEA:15117"/>
        <dbReference type="ChEBI" id="CHEBI:16708"/>
        <dbReference type="ChEBI" id="CHEBI:30616"/>
        <dbReference type="ChEBI" id="CHEBI:57328"/>
        <dbReference type="ChEBI" id="CHEBI:61378"/>
        <dbReference type="EC" id="2.4.2.52"/>
    </reaction>
</comment>
<dbReference type="PATRIC" id="fig|768706.3.peg.5361"/>
<evidence type="ECO:0000313" key="7">
    <source>
        <dbReference type="Proteomes" id="UP000006346"/>
    </source>
</evidence>
<dbReference type="HAMAP" id="MF_00397">
    <property type="entry name" value="CitG"/>
    <property type="match status" value="1"/>
</dbReference>
<evidence type="ECO:0000256" key="3">
    <source>
        <dbReference type="ARBA" id="ARBA00022741"/>
    </source>
</evidence>
<reference evidence="7" key="1">
    <citation type="submission" date="2011-11" db="EMBL/GenBank/DDBJ databases">
        <title>Complete sequence of Desulfosporosinus orientis DSM 765.</title>
        <authorList>
            <person name="Lucas S."/>
            <person name="Han J."/>
            <person name="Lapidus A."/>
            <person name="Cheng J.-F."/>
            <person name="Goodwin L."/>
            <person name="Pitluck S."/>
            <person name="Peters L."/>
            <person name="Ovchinnikova G."/>
            <person name="Teshima H."/>
            <person name="Detter J.C."/>
            <person name="Han C."/>
            <person name="Tapia R."/>
            <person name="Land M."/>
            <person name="Hauser L."/>
            <person name="Kyrpides N."/>
            <person name="Ivanova N."/>
            <person name="Pagani I."/>
            <person name="Pester M."/>
            <person name="Spring S."/>
            <person name="Ollivier B."/>
            <person name="Rattei T."/>
            <person name="Klenk H.-P."/>
            <person name="Wagner M."/>
            <person name="Loy A."/>
            <person name="Woyke T."/>
        </authorList>
    </citation>
    <scope>NUCLEOTIDE SEQUENCE [LARGE SCALE GENOMIC DNA]</scope>
    <source>
        <strain evidence="7">ATCC 19365 / DSM 765 / NCIMB 8382 / VKM B-1628</strain>
    </source>
</reference>
<dbReference type="EC" id="2.4.2.52" evidence="5"/>
<dbReference type="Proteomes" id="UP000006346">
    <property type="component" value="Chromosome"/>
</dbReference>
<proteinExistence type="inferred from homology"/>
<dbReference type="Pfam" id="PF01874">
    <property type="entry name" value="CitG"/>
    <property type="match status" value="1"/>
</dbReference>
<accession>G7W9T0</accession>
<evidence type="ECO:0000256" key="2">
    <source>
        <dbReference type="ARBA" id="ARBA00022679"/>
    </source>
</evidence>
<dbReference type="InterPro" id="IPR002736">
    <property type="entry name" value="CitG"/>
</dbReference>
<reference evidence="6 7" key="2">
    <citation type="journal article" date="2012" name="J. Bacteriol.">
        <title>Complete genome sequences of Desulfosporosinus orientis DSM765T, Desulfosporosinus youngiae DSM17734T, Desulfosporosinus meridiei DSM13257T, and Desulfosporosinus acidiphilus DSM22704T.</title>
        <authorList>
            <person name="Pester M."/>
            <person name="Brambilla E."/>
            <person name="Alazard D."/>
            <person name="Rattei T."/>
            <person name="Weinmaier T."/>
            <person name="Han J."/>
            <person name="Lucas S."/>
            <person name="Lapidus A."/>
            <person name="Cheng J.F."/>
            <person name="Goodwin L."/>
            <person name="Pitluck S."/>
            <person name="Peters L."/>
            <person name="Ovchinnikova G."/>
            <person name="Teshima H."/>
            <person name="Detter J.C."/>
            <person name="Han C.S."/>
            <person name="Tapia R."/>
            <person name="Land M.L."/>
            <person name="Hauser L."/>
            <person name="Kyrpides N.C."/>
            <person name="Ivanova N.N."/>
            <person name="Pagani I."/>
            <person name="Huntmann M."/>
            <person name="Wei C.L."/>
            <person name="Davenport K.W."/>
            <person name="Daligault H."/>
            <person name="Chain P.S."/>
            <person name="Chen A."/>
            <person name="Mavromatis K."/>
            <person name="Markowitz V."/>
            <person name="Szeto E."/>
            <person name="Mikhailova N."/>
            <person name="Pati A."/>
            <person name="Wagner M."/>
            <person name="Woyke T."/>
            <person name="Ollivier B."/>
            <person name="Klenk H.P."/>
            <person name="Spring S."/>
            <person name="Loy A."/>
        </authorList>
    </citation>
    <scope>NUCLEOTIDE SEQUENCE [LARGE SCALE GENOMIC DNA]</scope>
    <source>
        <strain evidence="7">ATCC 19365 / DSM 765 / NCIMB 8382 / VKM B-1628</strain>
    </source>
</reference>
<dbReference type="HOGENOM" id="CLU_056179_1_0_9"/>
<keyword evidence="2 5" id="KW-0808">Transferase</keyword>
<dbReference type="EMBL" id="CP003108">
    <property type="protein sequence ID" value="AET70646.1"/>
    <property type="molecule type" value="Genomic_DNA"/>
</dbReference>
<evidence type="ECO:0000313" key="6">
    <source>
        <dbReference type="EMBL" id="AET70646.1"/>
    </source>
</evidence>
<keyword evidence="3 5" id="KW-0547">Nucleotide-binding</keyword>
<dbReference type="eggNOG" id="COG1767">
    <property type="taxonomic scope" value="Bacteria"/>
</dbReference>